<dbReference type="Proteomes" id="UP000796880">
    <property type="component" value="Unassembled WGS sequence"/>
</dbReference>
<dbReference type="EMBL" id="VOIH02000010">
    <property type="protein sequence ID" value="KAF3435969.1"/>
    <property type="molecule type" value="Genomic_DNA"/>
</dbReference>
<dbReference type="AlphaFoldDB" id="A0A8K0GRQ1"/>
<evidence type="ECO:0000313" key="2">
    <source>
        <dbReference type="EMBL" id="KAF3435969.1"/>
    </source>
</evidence>
<evidence type="ECO:0000256" key="1">
    <source>
        <dbReference type="SAM" id="MobiDB-lite"/>
    </source>
</evidence>
<dbReference type="GO" id="GO:0003677">
    <property type="term" value="F:DNA binding"/>
    <property type="evidence" value="ECO:0007669"/>
    <property type="project" value="InterPro"/>
</dbReference>
<keyword evidence="3" id="KW-1185">Reference proteome</keyword>
<gene>
    <name evidence="2" type="ORF">FNV43_RR23061</name>
</gene>
<feature type="compositionally biased region" description="Basic and acidic residues" evidence="1">
    <location>
        <begin position="185"/>
        <end position="194"/>
    </location>
</feature>
<organism evidence="2 3">
    <name type="scientific">Rhamnella rubrinervis</name>
    <dbReference type="NCBI Taxonomy" id="2594499"/>
    <lineage>
        <taxon>Eukaryota</taxon>
        <taxon>Viridiplantae</taxon>
        <taxon>Streptophyta</taxon>
        <taxon>Embryophyta</taxon>
        <taxon>Tracheophyta</taxon>
        <taxon>Spermatophyta</taxon>
        <taxon>Magnoliopsida</taxon>
        <taxon>eudicotyledons</taxon>
        <taxon>Gunneridae</taxon>
        <taxon>Pentapetalae</taxon>
        <taxon>rosids</taxon>
        <taxon>fabids</taxon>
        <taxon>Rosales</taxon>
        <taxon>Rhamnaceae</taxon>
        <taxon>rhamnoid group</taxon>
        <taxon>Rhamneae</taxon>
        <taxon>Rhamnella</taxon>
    </lineage>
</organism>
<accession>A0A8K0GRQ1</accession>
<dbReference type="InterPro" id="IPR036431">
    <property type="entry name" value="ARID_dom_sf"/>
</dbReference>
<proteinExistence type="predicted"/>
<evidence type="ECO:0000313" key="3">
    <source>
        <dbReference type="Proteomes" id="UP000796880"/>
    </source>
</evidence>
<name>A0A8K0GRQ1_9ROSA</name>
<feature type="region of interest" description="Disordered" evidence="1">
    <location>
        <begin position="173"/>
        <end position="194"/>
    </location>
</feature>
<sequence length="194" mass="22448">MEDVKPDLHKISVEVISRGGMEQVRRKGRLKEVCNAANIRQSRQLFHKYYEFLPDKDELQYCNDQAIQSFCSDPQPRVVGSENKPLQVKVKPRITLQDIPEFLYSDKRHSNRGRIQDIEKLKEKEGESKDEVDVNSYEGFEPGRKFSYVNCELKGKHVEVHEWGRDLTLAVGDSSSKVLPESEQIEDKDLNPSK</sequence>
<protein>
    <submittedName>
        <fullName evidence="2">Uncharacterized protein</fullName>
    </submittedName>
</protein>
<comment type="caution">
    <text evidence="2">The sequence shown here is derived from an EMBL/GenBank/DDBJ whole genome shotgun (WGS) entry which is preliminary data.</text>
</comment>
<reference evidence="2" key="1">
    <citation type="submission" date="2020-03" db="EMBL/GenBank/DDBJ databases">
        <title>A high-quality chromosome-level genome assembly of a woody plant with both climbing and erect habits, Rhamnella rubrinervis.</title>
        <authorList>
            <person name="Lu Z."/>
            <person name="Yang Y."/>
            <person name="Zhu X."/>
            <person name="Sun Y."/>
        </authorList>
    </citation>
    <scope>NUCLEOTIDE SEQUENCE</scope>
    <source>
        <strain evidence="2">BYM</strain>
        <tissue evidence="2">Leaf</tissue>
    </source>
</reference>
<dbReference type="SUPFAM" id="SSF46774">
    <property type="entry name" value="ARID-like"/>
    <property type="match status" value="1"/>
</dbReference>